<evidence type="ECO:0000256" key="3">
    <source>
        <dbReference type="ARBA" id="ARBA00038374"/>
    </source>
</evidence>
<dbReference type="PANTHER" id="PTHR30217">
    <property type="entry name" value="PEPTIDASE U32 FAMILY"/>
    <property type="match status" value="1"/>
</dbReference>
<feature type="domain" description="Peptidase family U32 C-terminal" evidence="4">
    <location>
        <begin position="320"/>
        <end position="402"/>
    </location>
</feature>
<dbReference type="GO" id="GO:0006508">
    <property type="term" value="P:proteolysis"/>
    <property type="evidence" value="ECO:0007669"/>
    <property type="project" value="UniProtKB-KW"/>
</dbReference>
<dbReference type="GO" id="GO:0008233">
    <property type="term" value="F:peptidase activity"/>
    <property type="evidence" value="ECO:0007669"/>
    <property type="project" value="UniProtKB-KW"/>
</dbReference>
<keyword evidence="2" id="KW-0378">Hydrolase</keyword>
<proteinExistence type="inferred from homology"/>
<dbReference type="KEGG" id="ifn:GM661_11595"/>
<evidence type="ECO:0000313" key="6">
    <source>
        <dbReference type="Proteomes" id="UP000665020"/>
    </source>
</evidence>
<keyword evidence="1" id="KW-0645">Protease</keyword>
<dbReference type="InterPro" id="IPR051454">
    <property type="entry name" value="RNA/ubiquinone_mod_enzymes"/>
</dbReference>
<evidence type="ECO:0000259" key="4">
    <source>
        <dbReference type="Pfam" id="PF16325"/>
    </source>
</evidence>
<name>A0A8A7KL39_9FIRM</name>
<organism evidence="5 6">
    <name type="scientific">Iocasia fonsfrigidae</name>
    <dbReference type="NCBI Taxonomy" id="2682810"/>
    <lineage>
        <taxon>Bacteria</taxon>
        <taxon>Bacillati</taxon>
        <taxon>Bacillota</taxon>
        <taxon>Clostridia</taxon>
        <taxon>Halanaerobiales</taxon>
        <taxon>Halanaerobiaceae</taxon>
        <taxon>Iocasia</taxon>
    </lineage>
</organism>
<accession>A0A8A7KL39</accession>
<keyword evidence="6" id="KW-1185">Reference proteome</keyword>
<dbReference type="InterPro" id="IPR032525">
    <property type="entry name" value="Peptidase_U32_C"/>
</dbReference>
<dbReference type="Pfam" id="PF16325">
    <property type="entry name" value="Peptidase_U32_C"/>
    <property type="match status" value="1"/>
</dbReference>
<evidence type="ECO:0000313" key="5">
    <source>
        <dbReference type="EMBL" id="QTL98562.1"/>
    </source>
</evidence>
<dbReference type="Pfam" id="PF01136">
    <property type="entry name" value="Peptidase_U32"/>
    <property type="match status" value="1"/>
</dbReference>
<dbReference type="Proteomes" id="UP000665020">
    <property type="component" value="Chromosome"/>
</dbReference>
<dbReference type="Gene3D" id="2.40.30.10">
    <property type="entry name" value="Translation factors"/>
    <property type="match status" value="1"/>
</dbReference>
<dbReference type="EMBL" id="CP046640">
    <property type="protein sequence ID" value="QTL98562.1"/>
    <property type="molecule type" value="Genomic_DNA"/>
</dbReference>
<evidence type="ECO:0000256" key="1">
    <source>
        <dbReference type="ARBA" id="ARBA00022670"/>
    </source>
</evidence>
<dbReference type="RefSeq" id="WP_230866977.1">
    <property type="nucleotide sequence ID" value="NZ_CP046640.1"/>
</dbReference>
<protein>
    <submittedName>
        <fullName evidence="5">U32 family peptidase</fullName>
    </submittedName>
</protein>
<dbReference type="PROSITE" id="PS01276">
    <property type="entry name" value="PEPTIDASE_U32"/>
    <property type="match status" value="1"/>
</dbReference>
<evidence type="ECO:0000256" key="2">
    <source>
        <dbReference type="ARBA" id="ARBA00022801"/>
    </source>
</evidence>
<reference evidence="5" key="1">
    <citation type="submission" date="2019-12" db="EMBL/GenBank/DDBJ databases">
        <authorList>
            <person name="zhang j."/>
            <person name="sun C.M."/>
        </authorList>
    </citation>
    <scope>NUCLEOTIDE SEQUENCE</scope>
    <source>
        <strain evidence="5">NS-1</strain>
    </source>
</reference>
<dbReference type="PANTHER" id="PTHR30217:SF6">
    <property type="entry name" value="TRNA HYDROXYLATION PROTEIN P"/>
    <property type="match status" value="1"/>
</dbReference>
<dbReference type="InterPro" id="IPR001539">
    <property type="entry name" value="Peptidase_U32"/>
</dbReference>
<gene>
    <name evidence="5" type="ORF">GM661_11595</name>
</gene>
<dbReference type="AlphaFoldDB" id="A0A8A7KL39"/>
<comment type="similarity">
    <text evidence="3">Belongs to the peptidase U32 family.</text>
</comment>
<sequence>MKKPELLAPAGNLEKLKLAILYGADAVYCGGHNYGLREGADNFSLEELKEAVEFSHNNDSKIYVTVNMIPHNDDLIGIEEYLQQLEDIGVDALIISDPGILRILQLEGIEIPVHLSTQANAVNWASISFWQEQGVERIILARELSKDEIMEIKDKSSISLEMFIHGAMCISYSGRCLLSNYMANRDANRGRCAHSCRWQYYLMEEQRPGEYYPIYEDESGTHIMNSKDLCLINEIPDIIETGVDSLKIEGRMKSLHYVSTVTSVYRKALDTYLLDPQNYVFKEEWLAELRKVSHRDYTTGFFHRKPSAGDHNYQSSAYQRSYDFMGMVRQYLPEESEAVIEVRHKFFKGDLIEIMGPGIKSFLNKIDYIISEDGEMVNEAPHPKELIRIPVSRPVKPYYILRREKADE</sequence>